<reference evidence="1" key="2">
    <citation type="submission" date="2023-05" db="EMBL/GenBank/DDBJ databases">
        <authorList>
            <consortium name="Lawrence Berkeley National Laboratory"/>
            <person name="Steindorff A."/>
            <person name="Hensen N."/>
            <person name="Bonometti L."/>
            <person name="Westerberg I."/>
            <person name="Brannstrom I.O."/>
            <person name="Guillou S."/>
            <person name="Cros-Aarteil S."/>
            <person name="Calhoun S."/>
            <person name="Haridas S."/>
            <person name="Kuo A."/>
            <person name="Mondo S."/>
            <person name="Pangilinan J."/>
            <person name="Riley R."/>
            <person name="Labutti K."/>
            <person name="Andreopoulos B."/>
            <person name="Lipzen A."/>
            <person name="Chen C."/>
            <person name="Yanf M."/>
            <person name="Daum C."/>
            <person name="Ng V."/>
            <person name="Clum A."/>
            <person name="Ohm R."/>
            <person name="Martin F."/>
            <person name="Silar P."/>
            <person name="Natvig D."/>
            <person name="Lalanne C."/>
            <person name="Gautier V."/>
            <person name="Ament-Velasquez S.L."/>
            <person name="Kruys A."/>
            <person name="Hutchinson M.I."/>
            <person name="Powell A.J."/>
            <person name="Barry K."/>
            <person name="Miller A.N."/>
            <person name="Grigoriev I.V."/>
            <person name="Debuchy R."/>
            <person name="Gladieux P."/>
            <person name="Thoren M.H."/>
            <person name="Johannesson H."/>
        </authorList>
    </citation>
    <scope>NUCLEOTIDE SEQUENCE</scope>
    <source>
        <strain evidence="1">PSN293</strain>
    </source>
</reference>
<protein>
    <submittedName>
        <fullName evidence="1">Uncharacterized protein</fullName>
    </submittedName>
</protein>
<reference evidence="1" key="1">
    <citation type="journal article" date="2023" name="Mol. Phylogenet. Evol.">
        <title>Genome-scale phylogeny and comparative genomics of the fungal order Sordariales.</title>
        <authorList>
            <person name="Hensen N."/>
            <person name="Bonometti L."/>
            <person name="Westerberg I."/>
            <person name="Brannstrom I.O."/>
            <person name="Guillou S."/>
            <person name="Cros-Aarteil S."/>
            <person name="Calhoun S."/>
            <person name="Haridas S."/>
            <person name="Kuo A."/>
            <person name="Mondo S."/>
            <person name="Pangilinan J."/>
            <person name="Riley R."/>
            <person name="LaButti K."/>
            <person name="Andreopoulos B."/>
            <person name="Lipzen A."/>
            <person name="Chen C."/>
            <person name="Yan M."/>
            <person name="Daum C."/>
            <person name="Ng V."/>
            <person name="Clum A."/>
            <person name="Steindorff A."/>
            <person name="Ohm R.A."/>
            <person name="Martin F."/>
            <person name="Silar P."/>
            <person name="Natvig D.O."/>
            <person name="Lalanne C."/>
            <person name="Gautier V."/>
            <person name="Ament-Velasquez S.L."/>
            <person name="Kruys A."/>
            <person name="Hutchinson M.I."/>
            <person name="Powell A.J."/>
            <person name="Barry K."/>
            <person name="Miller A.N."/>
            <person name="Grigoriev I.V."/>
            <person name="Debuchy R."/>
            <person name="Gladieux P."/>
            <person name="Hiltunen Thoren M."/>
            <person name="Johannesson H."/>
        </authorList>
    </citation>
    <scope>NUCLEOTIDE SEQUENCE</scope>
    <source>
        <strain evidence="1">PSN293</strain>
    </source>
</reference>
<proteinExistence type="predicted"/>
<name>A0AAN6YCS5_9PEZI</name>
<sequence>MVTLESSPWSASSSRLCGEVNDEKAEGAATQQDSQGVVQACLGSGETRVRYVCFCSLSCEWRSRSFLPILKTLQQQHKMHIIMGGMQQVDRAFRQVGGLGLSSSFYSSKEPIKAVNPIRAWPIARPSEPRAAADTIVKSTVHGVRRQLSVIITPDRVCWALVWGEGLRGPIKKGVDPPVSSVLWWVFTEYRYCISRFQKLKAVGIGTSSPLSPIHSATHPRISARKVKGEESLFIEDRYYTALVLFLGQMNGSVRGRRMAAGNCTVKRQNWKNALG</sequence>
<comment type="caution">
    <text evidence="1">The sequence shown here is derived from an EMBL/GenBank/DDBJ whole genome shotgun (WGS) entry which is preliminary data.</text>
</comment>
<keyword evidence="2" id="KW-1185">Reference proteome</keyword>
<dbReference type="Proteomes" id="UP001301769">
    <property type="component" value="Unassembled WGS sequence"/>
</dbReference>
<evidence type="ECO:0000313" key="2">
    <source>
        <dbReference type="Proteomes" id="UP001301769"/>
    </source>
</evidence>
<evidence type="ECO:0000313" key="1">
    <source>
        <dbReference type="EMBL" id="KAK4216206.1"/>
    </source>
</evidence>
<accession>A0AAN6YCS5</accession>
<organism evidence="1 2">
    <name type="scientific">Rhypophila decipiens</name>
    <dbReference type="NCBI Taxonomy" id="261697"/>
    <lineage>
        <taxon>Eukaryota</taxon>
        <taxon>Fungi</taxon>
        <taxon>Dikarya</taxon>
        <taxon>Ascomycota</taxon>
        <taxon>Pezizomycotina</taxon>
        <taxon>Sordariomycetes</taxon>
        <taxon>Sordariomycetidae</taxon>
        <taxon>Sordariales</taxon>
        <taxon>Naviculisporaceae</taxon>
        <taxon>Rhypophila</taxon>
    </lineage>
</organism>
<dbReference type="EMBL" id="MU858071">
    <property type="protein sequence ID" value="KAK4216206.1"/>
    <property type="molecule type" value="Genomic_DNA"/>
</dbReference>
<dbReference type="AlphaFoldDB" id="A0AAN6YCS5"/>
<gene>
    <name evidence="1" type="ORF">QBC37DRAFT_480850</name>
</gene>